<dbReference type="NCBIfam" id="TIGR02410">
    <property type="entry name" value="carnitine_TMLD"/>
    <property type="match status" value="1"/>
</dbReference>
<evidence type="ECO:0000256" key="6">
    <source>
        <dbReference type="ARBA" id="ARBA00022723"/>
    </source>
</evidence>
<evidence type="ECO:0000256" key="15">
    <source>
        <dbReference type="ARBA" id="ARBA00049334"/>
    </source>
</evidence>
<feature type="domain" description="Gamma-butyrobetaine hydroxylase-like N-terminal" evidence="19">
    <location>
        <begin position="342"/>
        <end position="426"/>
    </location>
</feature>
<dbReference type="GO" id="GO:0005506">
    <property type="term" value="F:iron ion binding"/>
    <property type="evidence" value="ECO:0007669"/>
    <property type="project" value="InterPro"/>
</dbReference>
<dbReference type="InterPro" id="IPR003819">
    <property type="entry name" value="TauD/TfdA-like"/>
</dbReference>
<evidence type="ECO:0000256" key="3">
    <source>
        <dbReference type="ARBA" id="ARBA00005022"/>
    </source>
</evidence>
<evidence type="ECO:0000256" key="14">
    <source>
        <dbReference type="ARBA" id="ARBA00046008"/>
    </source>
</evidence>
<dbReference type="PANTHER" id="PTHR10696">
    <property type="entry name" value="GAMMA-BUTYROBETAINE HYDROXYLASE-RELATED"/>
    <property type="match status" value="1"/>
</dbReference>
<evidence type="ECO:0000256" key="17">
    <source>
        <dbReference type="SAM" id="SignalP"/>
    </source>
</evidence>
<evidence type="ECO:0000256" key="13">
    <source>
        <dbReference type="ARBA" id="ARBA00032283"/>
    </source>
</evidence>
<dbReference type="EC" id="1.14.11.8" evidence="5"/>
<keyword evidence="21" id="KW-1185">Reference proteome</keyword>
<keyword evidence="9" id="KW-0560">Oxidoreductase</keyword>
<dbReference type="Pfam" id="PF06155">
    <property type="entry name" value="GBBH-like_N"/>
    <property type="match status" value="1"/>
</dbReference>
<comment type="pathway">
    <text evidence="3">Amine and polyamine biosynthesis; carnitine biosynthesis.</text>
</comment>
<dbReference type="InterPro" id="IPR042098">
    <property type="entry name" value="TauD-like_sf"/>
</dbReference>
<comment type="catalytic activity">
    <reaction evidence="15">
        <text>N(6),N(6),N(6)-trimethyl-L-lysine + 2-oxoglutarate + O2 = (3S)-3-hydroxy-N(6),N(6),N(6)-trimethyl-L-lysine + succinate + CO2</text>
        <dbReference type="Rhea" id="RHEA:14181"/>
        <dbReference type="ChEBI" id="CHEBI:15379"/>
        <dbReference type="ChEBI" id="CHEBI:16526"/>
        <dbReference type="ChEBI" id="CHEBI:16810"/>
        <dbReference type="ChEBI" id="CHEBI:30031"/>
        <dbReference type="ChEBI" id="CHEBI:58100"/>
        <dbReference type="ChEBI" id="CHEBI:141499"/>
        <dbReference type="EC" id="1.14.11.8"/>
    </reaction>
</comment>
<sequence>MVIYSSYSTRLLFIVLLLSTVFSDNPDVMVTSKPLPVPLVEAGTPSPRILARSPSPPVKAESSSLVKAEPPSPHIKAESLPPNDAGPLDGPVIDPKTKKSIDEFRVIRIRIQEGKDGKDPVLFYTNTKGYKPVLDTDITYQWPTRPWGLEAVSSNAEIVSQLRTVAVFVARATTEDGVRRAIQRFAADLTRYAHVQGFQAQWPFVQLAIKYFQSESGLIKTLGRIDSDWYAGLEPRIRNDLESWVPEYKKRLEESWESASKLNLEDPHIREPPLANFWAGLELLLWNNCEGTTENGNSLENLVKEAERCKDIQNQMKSRPIRRTLKGTILRRGLTALSGRTRRDDGRLRLSIDNDKPGLEYIWLRDHCECERCVHPVTKQRMVDTFRIPTGIKPVRIEEREKEGVMVVWPEESGEEHVSVYGWDWLKGQTSRKVERVLWDSRIGQFAPRHTYGKIMDGVDGEQGLLRLLSDVETYGFSFVDGVPVNTTATETLIRRIGYIRQTQYGAFWEFTSDMEKGDTAYSNLGLDVHTDNTYFTDPSGLQIFHLLETGVGGQTILVDGFNAASKLEPSSYSLLSQVPIPFHASGDSTYIFQSSFPILTHSLSDLVQVRWNNYDRGVLATVPALYQSLAEFHSLLSSPRLQYTLQLQPGTVLIINNHRVLHGRTAFEGRRRMCGATSGQTYSSPNARC</sequence>
<dbReference type="SUPFAM" id="SSF51197">
    <property type="entry name" value="Clavaminate synthase-like"/>
    <property type="match status" value="1"/>
</dbReference>
<keyword evidence="7" id="KW-0124">Carnitine biosynthesis</keyword>
<comment type="caution">
    <text evidence="20">The sequence shown here is derived from an EMBL/GenBank/DDBJ whole genome shotgun (WGS) entry which is preliminary data.</text>
</comment>
<feature type="chain" id="PRO_5041263844" description="trimethyllysine dioxygenase" evidence="17">
    <location>
        <begin position="24"/>
        <end position="690"/>
    </location>
</feature>
<evidence type="ECO:0000256" key="11">
    <source>
        <dbReference type="ARBA" id="ARBA00030363"/>
    </source>
</evidence>
<evidence type="ECO:0000256" key="9">
    <source>
        <dbReference type="ARBA" id="ARBA00023002"/>
    </source>
</evidence>
<evidence type="ECO:0000256" key="7">
    <source>
        <dbReference type="ARBA" id="ARBA00022873"/>
    </source>
</evidence>
<dbReference type="CDD" id="cd00250">
    <property type="entry name" value="CAS_like"/>
    <property type="match status" value="1"/>
</dbReference>
<dbReference type="PANTHER" id="PTHR10696:SF51">
    <property type="entry name" value="TRIMETHYLLYSINE DIOXYGENASE, MITOCHONDRIAL"/>
    <property type="match status" value="1"/>
</dbReference>
<evidence type="ECO:0000256" key="4">
    <source>
        <dbReference type="ARBA" id="ARBA00008654"/>
    </source>
</evidence>
<evidence type="ECO:0000256" key="8">
    <source>
        <dbReference type="ARBA" id="ARBA00022964"/>
    </source>
</evidence>
<gene>
    <name evidence="20" type="ORF">F5878DRAFT_659173</name>
</gene>
<dbReference type="InterPro" id="IPR012776">
    <property type="entry name" value="Trimethyllysine_dOase"/>
</dbReference>
<keyword evidence="8" id="KW-0223">Dioxygenase</keyword>
<evidence type="ECO:0000256" key="2">
    <source>
        <dbReference type="ARBA" id="ARBA00001961"/>
    </source>
</evidence>
<dbReference type="GO" id="GO:0045329">
    <property type="term" value="P:carnitine biosynthetic process"/>
    <property type="evidence" value="ECO:0007669"/>
    <property type="project" value="UniProtKB-KW"/>
</dbReference>
<evidence type="ECO:0000259" key="18">
    <source>
        <dbReference type="Pfam" id="PF02668"/>
    </source>
</evidence>
<keyword evidence="10" id="KW-0408">Iron</keyword>
<evidence type="ECO:0000256" key="12">
    <source>
        <dbReference type="ARBA" id="ARBA00031778"/>
    </source>
</evidence>
<proteinExistence type="inferred from homology"/>
<evidence type="ECO:0000256" key="5">
    <source>
        <dbReference type="ARBA" id="ARBA00012267"/>
    </source>
</evidence>
<dbReference type="FunFam" id="3.60.130.10:FF:000001">
    <property type="entry name" value="Trimethyllysine dioxygenase, mitochondrial"/>
    <property type="match status" value="1"/>
</dbReference>
<evidence type="ECO:0000313" key="20">
    <source>
        <dbReference type="EMBL" id="KAJ3840685.1"/>
    </source>
</evidence>
<accession>A0AA38PDJ7</accession>
<evidence type="ECO:0000313" key="21">
    <source>
        <dbReference type="Proteomes" id="UP001163846"/>
    </source>
</evidence>
<feature type="domain" description="TauD/TfdA-like" evidence="18">
    <location>
        <begin position="470"/>
        <end position="678"/>
    </location>
</feature>
<dbReference type="EMBL" id="MU806068">
    <property type="protein sequence ID" value="KAJ3840685.1"/>
    <property type="molecule type" value="Genomic_DNA"/>
</dbReference>
<comment type="function">
    <text evidence="14">Converts trimethyllysine (TML) into hydroxytrimethyllysine (HTML).</text>
</comment>
<dbReference type="Pfam" id="PF02668">
    <property type="entry name" value="TauD"/>
    <property type="match status" value="1"/>
</dbReference>
<dbReference type="GO" id="GO:0050353">
    <property type="term" value="F:trimethyllysine dioxygenase activity"/>
    <property type="evidence" value="ECO:0007669"/>
    <property type="project" value="UniProtKB-EC"/>
</dbReference>
<protein>
    <recommendedName>
        <fullName evidence="5">trimethyllysine dioxygenase</fullName>
        <ecNumber evidence="5">1.14.11.8</ecNumber>
    </recommendedName>
    <alternativeName>
        <fullName evidence="12">Epsilon-trimethyllysine 2-oxoglutarate dioxygenase</fullName>
    </alternativeName>
    <alternativeName>
        <fullName evidence="11">TML hydroxylase</fullName>
    </alternativeName>
    <alternativeName>
        <fullName evidence="13">TML-alpha-ketoglutarate dioxygenase</fullName>
    </alternativeName>
</protein>
<dbReference type="Proteomes" id="UP001163846">
    <property type="component" value="Unassembled WGS sequence"/>
</dbReference>
<feature type="region of interest" description="Disordered" evidence="16">
    <location>
        <begin position="46"/>
        <end position="94"/>
    </location>
</feature>
<dbReference type="InterPro" id="IPR050411">
    <property type="entry name" value="AlphaKG_dependent_hydroxylases"/>
</dbReference>
<evidence type="ECO:0000259" key="19">
    <source>
        <dbReference type="Pfam" id="PF06155"/>
    </source>
</evidence>
<comment type="cofactor">
    <cofactor evidence="1">
        <name>Fe(2+)</name>
        <dbReference type="ChEBI" id="CHEBI:29033"/>
    </cofactor>
</comment>
<evidence type="ECO:0000256" key="16">
    <source>
        <dbReference type="SAM" id="MobiDB-lite"/>
    </source>
</evidence>
<reference evidence="20" key="1">
    <citation type="submission" date="2022-08" db="EMBL/GenBank/DDBJ databases">
        <authorList>
            <consortium name="DOE Joint Genome Institute"/>
            <person name="Min B."/>
            <person name="Riley R."/>
            <person name="Sierra-Patev S."/>
            <person name="Naranjo-Ortiz M."/>
            <person name="Looney B."/>
            <person name="Konkel Z."/>
            <person name="Slot J.C."/>
            <person name="Sakamoto Y."/>
            <person name="Steenwyk J.L."/>
            <person name="Rokas A."/>
            <person name="Carro J."/>
            <person name="Camarero S."/>
            <person name="Ferreira P."/>
            <person name="Molpeceres G."/>
            <person name="Ruiz-Duenas F.J."/>
            <person name="Serrano A."/>
            <person name="Henrissat B."/>
            <person name="Drula E."/>
            <person name="Hughes K.W."/>
            <person name="Mata J.L."/>
            <person name="Ishikawa N.K."/>
            <person name="Vargas-Isla R."/>
            <person name="Ushijima S."/>
            <person name="Smith C.A."/>
            <person name="Ahrendt S."/>
            <person name="Andreopoulos W."/>
            <person name="He G."/>
            <person name="Labutti K."/>
            <person name="Lipzen A."/>
            <person name="Ng V."/>
            <person name="Sandor L."/>
            <person name="Barry K."/>
            <person name="Martinez A.T."/>
            <person name="Xiao Y."/>
            <person name="Gibbons J.G."/>
            <person name="Terashima K."/>
            <person name="Hibbett D.S."/>
            <person name="Grigoriev I.V."/>
        </authorList>
    </citation>
    <scope>NUCLEOTIDE SEQUENCE</scope>
    <source>
        <strain evidence="20">TFB9207</strain>
    </source>
</reference>
<dbReference type="Gene3D" id="3.30.2020.30">
    <property type="match status" value="1"/>
</dbReference>
<evidence type="ECO:0000256" key="1">
    <source>
        <dbReference type="ARBA" id="ARBA00001954"/>
    </source>
</evidence>
<dbReference type="AlphaFoldDB" id="A0AA38PDJ7"/>
<dbReference type="FunFam" id="3.30.2020.30:FF:000002">
    <property type="entry name" value="Putative gamma-butyrobetaine dioxygenase"/>
    <property type="match status" value="1"/>
</dbReference>
<comment type="similarity">
    <text evidence="4">Belongs to the gamma-BBH/TMLD family.</text>
</comment>
<organism evidence="20 21">
    <name type="scientific">Lentinula raphanica</name>
    <dbReference type="NCBI Taxonomy" id="153919"/>
    <lineage>
        <taxon>Eukaryota</taxon>
        <taxon>Fungi</taxon>
        <taxon>Dikarya</taxon>
        <taxon>Basidiomycota</taxon>
        <taxon>Agaricomycotina</taxon>
        <taxon>Agaricomycetes</taxon>
        <taxon>Agaricomycetidae</taxon>
        <taxon>Agaricales</taxon>
        <taxon>Marasmiineae</taxon>
        <taxon>Omphalotaceae</taxon>
        <taxon>Lentinula</taxon>
    </lineage>
</organism>
<dbReference type="InterPro" id="IPR010376">
    <property type="entry name" value="GBBH-like_N"/>
</dbReference>
<dbReference type="InterPro" id="IPR038492">
    <property type="entry name" value="GBBH-like_N_sf"/>
</dbReference>
<evidence type="ECO:0000256" key="10">
    <source>
        <dbReference type="ARBA" id="ARBA00023004"/>
    </source>
</evidence>
<keyword evidence="6" id="KW-0479">Metal-binding</keyword>
<dbReference type="Gene3D" id="3.60.130.10">
    <property type="entry name" value="Clavaminate synthase-like"/>
    <property type="match status" value="1"/>
</dbReference>
<name>A0AA38PDJ7_9AGAR</name>
<dbReference type="GO" id="GO:0005739">
    <property type="term" value="C:mitochondrion"/>
    <property type="evidence" value="ECO:0007669"/>
    <property type="project" value="TreeGrafter"/>
</dbReference>
<comment type="cofactor">
    <cofactor evidence="2">
        <name>L-ascorbate</name>
        <dbReference type="ChEBI" id="CHEBI:38290"/>
    </cofactor>
</comment>
<keyword evidence="17" id="KW-0732">Signal</keyword>
<feature type="signal peptide" evidence="17">
    <location>
        <begin position="1"/>
        <end position="23"/>
    </location>
</feature>